<protein>
    <submittedName>
        <fullName evidence="2">Uncharacterized protein</fullName>
    </submittedName>
</protein>
<accession>A0A699JU10</accession>
<feature type="region of interest" description="Disordered" evidence="1">
    <location>
        <begin position="58"/>
        <end position="79"/>
    </location>
</feature>
<proteinExistence type="predicted"/>
<gene>
    <name evidence="2" type="ORF">Tci_629242</name>
</gene>
<comment type="caution">
    <text evidence="2">The sequence shown here is derived from an EMBL/GenBank/DDBJ whole genome shotgun (WGS) entry which is preliminary data.</text>
</comment>
<dbReference type="EMBL" id="BKCJ010447870">
    <property type="protein sequence ID" value="GFA57270.1"/>
    <property type="molecule type" value="Genomic_DNA"/>
</dbReference>
<feature type="compositionally biased region" description="Basic and acidic residues" evidence="1">
    <location>
        <begin position="58"/>
        <end position="68"/>
    </location>
</feature>
<dbReference type="AlphaFoldDB" id="A0A699JU10"/>
<reference evidence="2" key="1">
    <citation type="journal article" date="2019" name="Sci. Rep.">
        <title>Draft genome of Tanacetum cinerariifolium, the natural source of mosquito coil.</title>
        <authorList>
            <person name="Yamashiro T."/>
            <person name="Shiraishi A."/>
            <person name="Satake H."/>
            <person name="Nakayama K."/>
        </authorList>
    </citation>
    <scope>NUCLEOTIDE SEQUENCE</scope>
</reference>
<evidence type="ECO:0000256" key="1">
    <source>
        <dbReference type="SAM" id="MobiDB-lite"/>
    </source>
</evidence>
<sequence>MDTCTALTRRVEHLELDKIAQALEITKLKIRVKKLEKRVKGRMIADMDEDADVVLEEAKDVAADPKDDQDTDVQVNADI</sequence>
<name>A0A699JU10_TANCI</name>
<evidence type="ECO:0000313" key="2">
    <source>
        <dbReference type="EMBL" id="GFA57270.1"/>
    </source>
</evidence>
<organism evidence="2">
    <name type="scientific">Tanacetum cinerariifolium</name>
    <name type="common">Dalmatian daisy</name>
    <name type="synonym">Chrysanthemum cinerariifolium</name>
    <dbReference type="NCBI Taxonomy" id="118510"/>
    <lineage>
        <taxon>Eukaryota</taxon>
        <taxon>Viridiplantae</taxon>
        <taxon>Streptophyta</taxon>
        <taxon>Embryophyta</taxon>
        <taxon>Tracheophyta</taxon>
        <taxon>Spermatophyta</taxon>
        <taxon>Magnoliopsida</taxon>
        <taxon>eudicotyledons</taxon>
        <taxon>Gunneridae</taxon>
        <taxon>Pentapetalae</taxon>
        <taxon>asterids</taxon>
        <taxon>campanulids</taxon>
        <taxon>Asterales</taxon>
        <taxon>Asteraceae</taxon>
        <taxon>Asteroideae</taxon>
        <taxon>Anthemideae</taxon>
        <taxon>Anthemidinae</taxon>
        <taxon>Tanacetum</taxon>
    </lineage>
</organism>